<dbReference type="PANTHER" id="PTHR33371:SF15">
    <property type="entry name" value="LIPOPROTEIN LPRN"/>
    <property type="match status" value="1"/>
</dbReference>
<dbReference type="InterPro" id="IPR003399">
    <property type="entry name" value="Mce/MlaD"/>
</dbReference>
<dbReference type="InterPro" id="IPR024516">
    <property type="entry name" value="Mce_C"/>
</dbReference>
<dbReference type="Proteomes" id="UP000621454">
    <property type="component" value="Unassembled WGS sequence"/>
</dbReference>
<dbReference type="AlphaFoldDB" id="A0A916TH84"/>
<comment type="caution">
    <text evidence="4">The sequence shown here is derived from an EMBL/GenBank/DDBJ whole genome shotgun (WGS) entry which is preliminary data.</text>
</comment>
<evidence type="ECO:0000259" key="2">
    <source>
        <dbReference type="Pfam" id="PF02470"/>
    </source>
</evidence>
<proteinExistence type="predicted"/>
<dbReference type="EMBL" id="BMGC01000043">
    <property type="protein sequence ID" value="GGB45437.1"/>
    <property type="molecule type" value="Genomic_DNA"/>
</dbReference>
<keyword evidence="5" id="KW-1185">Reference proteome</keyword>
<evidence type="ECO:0000259" key="3">
    <source>
        <dbReference type="Pfam" id="PF11887"/>
    </source>
</evidence>
<evidence type="ECO:0000313" key="5">
    <source>
        <dbReference type="Proteomes" id="UP000621454"/>
    </source>
</evidence>
<protein>
    <submittedName>
        <fullName evidence="4">Mammalian cell entry protein</fullName>
    </submittedName>
</protein>
<evidence type="ECO:0000256" key="1">
    <source>
        <dbReference type="SAM" id="MobiDB-lite"/>
    </source>
</evidence>
<dbReference type="PANTHER" id="PTHR33371">
    <property type="entry name" value="INTERMEMBRANE PHOSPHOLIPID TRANSPORT SYSTEM BINDING PROTEIN MLAD-RELATED"/>
    <property type="match status" value="1"/>
</dbReference>
<gene>
    <name evidence="4" type="ORF">GCM10011489_36080</name>
</gene>
<organism evidence="4 5">
    <name type="scientific">Gordonia jinhuaensis</name>
    <dbReference type="NCBI Taxonomy" id="1517702"/>
    <lineage>
        <taxon>Bacteria</taxon>
        <taxon>Bacillati</taxon>
        <taxon>Actinomycetota</taxon>
        <taxon>Actinomycetes</taxon>
        <taxon>Mycobacteriales</taxon>
        <taxon>Gordoniaceae</taxon>
        <taxon>Gordonia</taxon>
    </lineage>
</organism>
<reference evidence="4" key="2">
    <citation type="submission" date="2020-09" db="EMBL/GenBank/DDBJ databases">
        <authorList>
            <person name="Sun Q."/>
            <person name="Zhou Y."/>
        </authorList>
    </citation>
    <scope>NUCLEOTIDE SEQUENCE</scope>
    <source>
        <strain evidence="4">CGMCC 1.12827</strain>
    </source>
</reference>
<feature type="domain" description="Mce/MlaD" evidence="2">
    <location>
        <begin position="33"/>
        <end position="107"/>
    </location>
</feature>
<accession>A0A916TH84</accession>
<feature type="region of interest" description="Disordered" evidence="1">
    <location>
        <begin position="376"/>
        <end position="405"/>
    </location>
</feature>
<dbReference type="InterPro" id="IPR052336">
    <property type="entry name" value="MlaD_Phospholipid_Transporter"/>
</dbReference>
<reference evidence="4" key="1">
    <citation type="journal article" date="2014" name="Int. J. Syst. Evol. Microbiol.">
        <title>Complete genome sequence of Corynebacterium casei LMG S-19264T (=DSM 44701T), isolated from a smear-ripened cheese.</title>
        <authorList>
            <consortium name="US DOE Joint Genome Institute (JGI-PGF)"/>
            <person name="Walter F."/>
            <person name="Albersmeier A."/>
            <person name="Kalinowski J."/>
            <person name="Ruckert C."/>
        </authorList>
    </citation>
    <scope>NUCLEOTIDE SEQUENCE</scope>
    <source>
        <strain evidence="4">CGMCC 1.12827</strain>
    </source>
</reference>
<sequence length="405" mass="41857">MVLAAIVFLCAGCGFNGLNSMTVPGAQGTDRGSYHLTAIIPDAAGLVQNAPVLLDDATVGSVGTMKVDHWKARITVRLNGGTRIPEGSHVMVGMTSVLGSMNLQIVQPAQPNGRYLAAGATIPFTKCPEQRNIQTDPGTPQVPDVNVAQQVSQCTYPSTEQALSSLSVILNGGGLAQAGDIVHELDATLGGREALIAELIPRLNTLVSDLNSQRDNIIDAMTGLDRLSAILADNKTTVANALADGPKILKVLVDQRPQFVAALDALGKLSATTDDILDANSGDIKTITANLVPVLDQLQRSGPSLTNSLDILLTFPFSEKVIPQIVRGDYVNAAINLDLTQGRLQRGVLAEVGGGSTFYGPEGVLGKPAGAAAHGVDPFTAPLDPKQGSGPALQTPGSGTRGVGG</sequence>
<evidence type="ECO:0000313" key="4">
    <source>
        <dbReference type="EMBL" id="GGB45437.1"/>
    </source>
</evidence>
<dbReference type="Pfam" id="PF02470">
    <property type="entry name" value="MlaD"/>
    <property type="match status" value="1"/>
</dbReference>
<name>A0A916TH84_9ACTN</name>
<dbReference type="GO" id="GO:0005576">
    <property type="term" value="C:extracellular region"/>
    <property type="evidence" value="ECO:0007669"/>
    <property type="project" value="TreeGrafter"/>
</dbReference>
<feature type="domain" description="Mammalian cell entry C-terminal" evidence="3">
    <location>
        <begin position="188"/>
        <end position="310"/>
    </location>
</feature>
<dbReference type="Pfam" id="PF11887">
    <property type="entry name" value="Mce4_CUP1"/>
    <property type="match status" value="1"/>
</dbReference>